<evidence type="ECO:0000256" key="8">
    <source>
        <dbReference type="ARBA" id="ARBA00022741"/>
    </source>
</evidence>
<keyword evidence="6" id="KW-0808">Transferase</keyword>
<dbReference type="InterPro" id="IPR050351">
    <property type="entry name" value="BphY/WalK/GraS-like"/>
</dbReference>
<evidence type="ECO:0000313" key="17">
    <source>
        <dbReference type="EMBL" id="QZT34795.1"/>
    </source>
</evidence>
<dbReference type="Pfam" id="PF02518">
    <property type="entry name" value="HATPase_c"/>
    <property type="match status" value="1"/>
</dbReference>
<dbReference type="SMART" id="SM00388">
    <property type="entry name" value="HisKA"/>
    <property type="match status" value="1"/>
</dbReference>
<dbReference type="FunFam" id="3.30.565.10:FF:000057">
    <property type="entry name" value="Sensor histidine kinase"/>
    <property type="match status" value="1"/>
</dbReference>
<dbReference type="EMBL" id="CP082237">
    <property type="protein sequence ID" value="QZT34795.1"/>
    <property type="molecule type" value="Genomic_DNA"/>
</dbReference>
<dbReference type="Proteomes" id="UP000825179">
    <property type="component" value="Chromosome"/>
</dbReference>
<dbReference type="EMBL" id="AFCE01000145">
    <property type="protein sequence ID" value="EGL82552.1"/>
    <property type="molecule type" value="Genomic_DNA"/>
</dbReference>
<keyword evidence="19" id="KW-1185">Reference proteome</keyword>
<sequence length="360" mass="41542">MFSGKHFAGLGSFLKDRWLMIFAFLFQIVLVVLTVQLELVLQAAALPLSTVTYLVLLSLAILTVVLAFDYLRQVPFRRRLQQALDHPVPVEEALVLSGSVSSEQQAMERLSKQVYSRYVQQIESLTERHEQHLTFIKQWVHHMKTPLSVLHLTFEAIEKGHQHFSDELLRNVQEELERLSEGLHMMLHTARLGQFEVDVHIRQVDLEQMVKEEINSLKNTFIRSQVYPKLETTTEQLYVESDQKWLSFVIRQILTNAIKYSYQDHPTTVTCRLEKKRDLIELTIADEGIGIPPQDLKRVFQPFFTGENGRKRKSSTGMGLYLVKQVCDRLGHGVTIHSVEGQGTKVTISFKVLSIYKDVR</sequence>
<feature type="transmembrane region" description="Helical" evidence="14">
    <location>
        <begin position="51"/>
        <end position="71"/>
    </location>
</feature>
<dbReference type="KEGG" id="cthu:HUR95_05880"/>
<dbReference type="PANTHER" id="PTHR45453">
    <property type="entry name" value="PHOSPHATE REGULON SENSOR PROTEIN PHOR"/>
    <property type="match status" value="1"/>
</dbReference>
<keyword evidence="9 16" id="KW-0418">Kinase</keyword>
<dbReference type="SMART" id="SM00387">
    <property type="entry name" value="HATPase_c"/>
    <property type="match status" value="1"/>
</dbReference>
<dbReference type="EC" id="2.7.13.3" evidence="3"/>
<keyword evidence="4" id="KW-1003">Cell membrane</keyword>
<dbReference type="CDD" id="cd16948">
    <property type="entry name" value="HATPase_BceS-YxdK-YvcQ-like"/>
    <property type="match status" value="1"/>
</dbReference>
<evidence type="ECO:0000256" key="13">
    <source>
        <dbReference type="ARBA" id="ARBA00023136"/>
    </source>
</evidence>
<dbReference type="Gene3D" id="3.30.565.10">
    <property type="entry name" value="Histidine kinase-like ATPase, C-terminal domain"/>
    <property type="match status" value="1"/>
</dbReference>
<feature type="domain" description="Histidine kinase" evidence="15">
    <location>
        <begin position="138"/>
        <end position="354"/>
    </location>
</feature>
<dbReference type="GO" id="GO:0016036">
    <property type="term" value="P:cellular response to phosphate starvation"/>
    <property type="evidence" value="ECO:0007669"/>
    <property type="project" value="TreeGrafter"/>
</dbReference>
<accession>F5L7W4</accession>
<evidence type="ECO:0000256" key="1">
    <source>
        <dbReference type="ARBA" id="ARBA00000085"/>
    </source>
</evidence>
<dbReference type="Pfam" id="PF00512">
    <property type="entry name" value="HisKA"/>
    <property type="match status" value="1"/>
</dbReference>
<dbReference type="InterPro" id="IPR003594">
    <property type="entry name" value="HATPase_dom"/>
</dbReference>
<keyword evidence="10" id="KW-0067">ATP-binding</keyword>
<protein>
    <recommendedName>
        <fullName evidence="3">histidine kinase</fullName>
        <ecNumber evidence="3">2.7.13.3</ecNumber>
    </recommendedName>
</protein>
<dbReference type="InterPro" id="IPR003661">
    <property type="entry name" value="HisK_dim/P_dom"/>
</dbReference>
<keyword evidence="8" id="KW-0547">Nucleotide-binding</keyword>
<evidence type="ECO:0000256" key="5">
    <source>
        <dbReference type="ARBA" id="ARBA00022553"/>
    </source>
</evidence>
<keyword evidence="5" id="KW-0597">Phosphoprotein</keyword>
<dbReference type="AlphaFoldDB" id="F5L7W4"/>
<keyword evidence="13 14" id="KW-0472">Membrane</keyword>
<dbReference type="OrthoDB" id="9780487at2"/>
<organism evidence="16 18">
    <name type="scientific">Caldalkalibacillus thermarum (strain TA2.A1)</name>
    <dbReference type="NCBI Taxonomy" id="986075"/>
    <lineage>
        <taxon>Bacteria</taxon>
        <taxon>Bacillati</taxon>
        <taxon>Bacillota</taxon>
        <taxon>Bacilli</taxon>
        <taxon>Bacillales</taxon>
        <taxon>Bacillaceae</taxon>
        <taxon>Caldalkalibacillus</taxon>
    </lineage>
</organism>
<name>F5L7W4_CALTT</name>
<reference evidence="16 18" key="1">
    <citation type="journal article" date="2011" name="J. Bacteriol.">
        <title>Draft genome sequence of the thermoalkaliphilic Caldalkalibacillus thermarum strain TA2.A1.</title>
        <authorList>
            <person name="Kalamorz F."/>
            <person name="Keis S."/>
            <person name="McMillan D.G."/>
            <person name="Olsson K."/>
            <person name="Stanton J.A."/>
            <person name="Stockwell P."/>
            <person name="Black M.A."/>
            <person name="Klingeman D.M."/>
            <person name="Land M.L."/>
            <person name="Han C.S."/>
            <person name="Martin S.L."/>
            <person name="Becher S.A."/>
            <person name="Peddie C.J."/>
            <person name="Morgan H.W."/>
            <person name="Matthies D."/>
            <person name="Preiss L."/>
            <person name="Meier T."/>
            <person name="Brown S.D."/>
            <person name="Cook G.M."/>
        </authorList>
    </citation>
    <scope>NUCLEOTIDE SEQUENCE [LARGE SCALE GENOMIC DNA]</scope>
    <source>
        <strain evidence="16 18">TA2.A1</strain>
    </source>
</reference>
<dbReference type="PANTHER" id="PTHR45453:SF2">
    <property type="entry name" value="HISTIDINE KINASE"/>
    <property type="match status" value="1"/>
</dbReference>
<evidence type="ECO:0000313" key="16">
    <source>
        <dbReference type="EMBL" id="EGL82552.1"/>
    </source>
</evidence>
<evidence type="ECO:0000256" key="10">
    <source>
        <dbReference type="ARBA" id="ARBA00022840"/>
    </source>
</evidence>
<evidence type="ECO:0000256" key="7">
    <source>
        <dbReference type="ARBA" id="ARBA00022692"/>
    </source>
</evidence>
<comment type="catalytic activity">
    <reaction evidence="1">
        <text>ATP + protein L-histidine = ADP + protein N-phospho-L-histidine.</text>
        <dbReference type="EC" id="2.7.13.3"/>
    </reaction>
</comment>
<keyword evidence="7 14" id="KW-0812">Transmembrane</keyword>
<evidence type="ECO:0000256" key="3">
    <source>
        <dbReference type="ARBA" id="ARBA00012438"/>
    </source>
</evidence>
<dbReference type="Proteomes" id="UP000010716">
    <property type="component" value="Unassembled WGS sequence"/>
</dbReference>
<dbReference type="PROSITE" id="PS50109">
    <property type="entry name" value="HIS_KIN"/>
    <property type="match status" value="1"/>
</dbReference>
<keyword evidence="12" id="KW-0902">Two-component regulatory system</keyword>
<dbReference type="InterPro" id="IPR005467">
    <property type="entry name" value="His_kinase_dom"/>
</dbReference>
<dbReference type="InterPro" id="IPR036890">
    <property type="entry name" value="HATPase_C_sf"/>
</dbReference>
<evidence type="ECO:0000256" key="4">
    <source>
        <dbReference type="ARBA" id="ARBA00022475"/>
    </source>
</evidence>
<evidence type="ECO:0000259" key="15">
    <source>
        <dbReference type="PROSITE" id="PS50109"/>
    </source>
</evidence>
<proteinExistence type="predicted"/>
<dbReference type="GO" id="GO:0004721">
    <property type="term" value="F:phosphoprotein phosphatase activity"/>
    <property type="evidence" value="ECO:0007669"/>
    <property type="project" value="TreeGrafter"/>
</dbReference>
<evidence type="ECO:0000256" key="2">
    <source>
        <dbReference type="ARBA" id="ARBA00004651"/>
    </source>
</evidence>
<dbReference type="GO" id="GO:0005886">
    <property type="term" value="C:plasma membrane"/>
    <property type="evidence" value="ECO:0007669"/>
    <property type="project" value="UniProtKB-SubCell"/>
</dbReference>
<evidence type="ECO:0000256" key="11">
    <source>
        <dbReference type="ARBA" id="ARBA00022989"/>
    </source>
</evidence>
<comment type="subcellular location">
    <subcellularLocation>
        <location evidence="2">Cell membrane</location>
        <topology evidence="2">Multi-pass membrane protein</topology>
    </subcellularLocation>
</comment>
<dbReference type="InterPro" id="IPR004358">
    <property type="entry name" value="Sig_transdc_His_kin-like_C"/>
</dbReference>
<gene>
    <name evidence="16" type="ORF">CathTA2_1914</name>
    <name evidence="17" type="ORF">HUR95_05880</name>
</gene>
<dbReference type="SUPFAM" id="SSF55874">
    <property type="entry name" value="ATPase domain of HSP90 chaperone/DNA topoisomerase II/histidine kinase"/>
    <property type="match status" value="1"/>
</dbReference>
<dbReference type="PRINTS" id="PR00344">
    <property type="entry name" value="BCTRLSENSOR"/>
</dbReference>
<dbReference type="GO" id="GO:0000155">
    <property type="term" value="F:phosphorelay sensor kinase activity"/>
    <property type="evidence" value="ECO:0007669"/>
    <property type="project" value="InterPro"/>
</dbReference>
<evidence type="ECO:0000313" key="19">
    <source>
        <dbReference type="Proteomes" id="UP000825179"/>
    </source>
</evidence>
<reference evidence="17 19" key="2">
    <citation type="journal article" date="2020" name="Extremophiles">
        <title>Genomic analysis of Caldalkalibacillus thermarum TA2.A1 reveals aerobic alkaliphilic metabolism and evolutionary hallmarks linking alkaliphilic bacteria and plant life.</title>
        <authorList>
            <person name="de Jong S.I."/>
            <person name="van den Broek M.A."/>
            <person name="Merkel A.Y."/>
            <person name="de la Torre Cortes P."/>
            <person name="Kalamorz F."/>
            <person name="Cook G.M."/>
            <person name="van Loosdrecht M.C.M."/>
            <person name="McMillan D.G.G."/>
        </authorList>
    </citation>
    <scope>NUCLEOTIDE SEQUENCE [LARGE SCALE GENOMIC DNA]</scope>
    <source>
        <strain evidence="17 19">TA2.A1</strain>
    </source>
</reference>
<dbReference type="GO" id="GO:0005524">
    <property type="term" value="F:ATP binding"/>
    <property type="evidence" value="ECO:0007669"/>
    <property type="project" value="UniProtKB-KW"/>
</dbReference>
<evidence type="ECO:0000256" key="14">
    <source>
        <dbReference type="SAM" id="Phobius"/>
    </source>
</evidence>
<dbReference type="eggNOG" id="COG0642">
    <property type="taxonomic scope" value="Bacteria"/>
</dbReference>
<evidence type="ECO:0000313" key="18">
    <source>
        <dbReference type="Proteomes" id="UP000010716"/>
    </source>
</evidence>
<dbReference type="Gene3D" id="1.10.287.130">
    <property type="match status" value="1"/>
</dbReference>
<feature type="transmembrane region" description="Helical" evidence="14">
    <location>
        <begin position="21"/>
        <end position="45"/>
    </location>
</feature>
<evidence type="ECO:0000256" key="9">
    <source>
        <dbReference type="ARBA" id="ARBA00022777"/>
    </source>
</evidence>
<evidence type="ECO:0000256" key="12">
    <source>
        <dbReference type="ARBA" id="ARBA00023012"/>
    </source>
</evidence>
<reference evidence="17" key="3">
    <citation type="submission" date="2021-08" db="EMBL/GenBank/DDBJ databases">
        <authorList>
            <person name="de Jong S."/>
            <person name="van den Broek M."/>
            <person name="Merkel A."/>
            <person name="de la Torre Cortes P."/>
            <person name="Kalamorz F."/>
            <person name="Cook G."/>
            <person name="van Loosdrecht M."/>
            <person name="McMillan D."/>
        </authorList>
    </citation>
    <scope>NUCLEOTIDE SEQUENCE</scope>
    <source>
        <strain evidence="17">TA2.A1</strain>
    </source>
</reference>
<evidence type="ECO:0000256" key="6">
    <source>
        <dbReference type="ARBA" id="ARBA00022679"/>
    </source>
</evidence>
<dbReference type="RefSeq" id="WP_007505081.1">
    <property type="nucleotide sequence ID" value="NZ_AFCE01000145.1"/>
</dbReference>
<keyword evidence="11 14" id="KW-1133">Transmembrane helix</keyword>